<feature type="region of interest" description="Disordered" evidence="1">
    <location>
        <begin position="382"/>
        <end position="402"/>
    </location>
</feature>
<feature type="compositionally biased region" description="Basic and acidic residues" evidence="1">
    <location>
        <begin position="382"/>
        <end position="399"/>
    </location>
</feature>
<dbReference type="Proteomes" id="UP000186922">
    <property type="component" value="Unassembled WGS sequence"/>
</dbReference>
<accession>A0A1D1VV06</accession>
<feature type="compositionally biased region" description="Polar residues" evidence="1">
    <location>
        <begin position="308"/>
        <end position="317"/>
    </location>
</feature>
<name>A0A1D1VV06_RAMVA</name>
<feature type="compositionally biased region" description="Basic residues" evidence="1">
    <location>
        <begin position="564"/>
        <end position="576"/>
    </location>
</feature>
<feature type="compositionally biased region" description="Basic and acidic residues" evidence="1">
    <location>
        <begin position="578"/>
        <end position="592"/>
    </location>
</feature>
<feature type="compositionally biased region" description="Basic and acidic residues" evidence="1">
    <location>
        <begin position="545"/>
        <end position="554"/>
    </location>
</feature>
<feature type="compositionally biased region" description="Low complexity" evidence="1">
    <location>
        <begin position="353"/>
        <end position="364"/>
    </location>
</feature>
<feature type="region of interest" description="Disordered" evidence="1">
    <location>
        <begin position="533"/>
        <end position="628"/>
    </location>
</feature>
<feature type="region of interest" description="Disordered" evidence="1">
    <location>
        <begin position="125"/>
        <end position="173"/>
    </location>
</feature>
<protein>
    <recommendedName>
        <fullName evidence="4">Rap1 Myb domain-containing protein</fullName>
    </recommendedName>
</protein>
<evidence type="ECO:0008006" key="4">
    <source>
        <dbReference type="Google" id="ProtNLM"/>
    </source>
</evidence>
<feature type="compositionally biased region" description="Low complexity" evidence="1">
    <location>
        <begin position="598"/>
        <end position="608"/>
    </location>
</feature>
<gene>
    <name evidence="2" type="primary">RvY_14993-1</name>
    <name evidence="2" type="synonym">RvY_14993.1</name>
    <name evidence="2" type="ORF">RvY_14993</name>
</gene>
<evidence type="ECO:0000313" key="3">
    <source>
        <dbReference type="Proteomes" id="UP000186922"/>
    </source>
</evidence>
<organism evidence="2 3">
    <name type="scientific">Ramazzottius varieornatus</name>
    <name type="common">Water bear</name>
    <name type="synonym">Tardigrade</name>
    <dbReference type="NCBI Taxonomy" id="947166"/>
    <lineage>
        <taxon>Eukaryota</taxon>
        <taxon>Metazoa</taxon>
        <taxon>Ecdysozoa</taxon>
        <taxon>Tardigrada</taxon>
        <taxon>Eutardigrada</taxon>
        <taxon>Parachela</taxon>
        <taxon>Hypsibioidea</taxon>
        <taxon>Ramazzottiidae</taxon>
        <taxon>Ramazzottius</taxon>
    </lineage>
</organism>
<feature type="region of interest" description="Disordered" evidence="1">
    <location>
        <begin position="273"/>
        <end position="370"/>
    </location>
</feature>
<proteinExistence type="predicted"/>
<reference evidence="2 3" key="1">
    <citation type="journal article" date="2016" name="Nat. Commun.">
        <title>Extremotolerant tardigrade genome and improved radiotolerance of human cultured cells by tardigrade-unique protein.</title>
        <authorList>
            <person name="Hashimoto T."/>
            <person name="Horikawa D.D."/>
            <person name="Saito Y."/>
            <person name="Kuwahara H."/>
            <person name="Kozuka-Hata H."/>
            <person name="Shin-I T."/>
            <person name="Minakuchi Y."/>
            <person name="Ohishi K."/>
            <person name="Motoyama A."/>
            <person name="Aizu T."/>
            <person name="Enomoto A."/>
            <person name="Kondo K."/>
            <person name="Tanaka S."/>
            <person name="Hara Y."/>
            <person name="Koshikawa S."/>
            <person name="Sagara H."/>
            <person name="Miura T."/>
            <person name="Yokobori S."/>
            <person name="Miyagawa K."/>
            <person name="Suzuki Y."/>
            <person name="Kubo T."/>
            <person name="Oyama M."/>
            <person name="Kohara Y."/>
            <person name="Fujiyama A."/>
            <person name="Arakawa K."/>
            <person name="Katayama T."/>
            <person name="Toyoda A."/>
            <person name="Kunieda T."/>
        </authorList>
    </citation>
    <scope>NUCLEOTIDE SEQUENCE [LARGE SCALE GENOMIC DNA]</scope>
    <source>
        <strain evidence="2 3">YOKOZUNA-1</strain>
    </source>
</reference>
<evidence type="ECO:0000256" key="1">
    <source>
        <dbReference type="SAM" id="MobiDB-lite"/>
    </source>
</evidence>
<comment type="caution">
    <text evidence="2">The sequence shown here is derived from an EMBL/GenBank/DDBJ whole genome shotgun (WGS) entry which is preliminary data.</text>
</comment>
<evidence type="ECO:0000313" key="2">
    <source>
        <dbReference type="EMBL" id="GAV04766.1"/>
    </source>
</evidence>
<feature type="compositionally biased region" description="Basic and acidic residues" evidence="1">
    <location>
        <begin position="334"/>
        <end position="343"/>
    </location>
</feature>
<sequence length="796" mass="88062">MDSSDSESIFINEPIARAKTIAADRRGLSARQAAGCGMGYRKGAKTSFTVKDDMDIIKYMVQVAYPKYGYIGTWPGIVDCVAAHPKLNLPYHTAQSVHERYRKQIRKGIDGYNIPPEWKELIRNKGRGGNFVPPLDPPRYSVTPKGRISSEAGTSKAGQKPGPHQPVQQNQIRPSRDACRALAGNKNVPGKPKARAHASSVDRYDNLGMLEVASLHPVKNLGQKRRLTHLSTSEDEGPVRVKYYKVSRPSSLSRQKDAVSVVKRTKPFVIVSDDDEEQVPVTKPPQVKDKRSSAGSDEQVDEELANLKSPTDLNETLPTPLKSRLSNKSVRAARNQEDLRPEMRGPPSRRVRSSAATSKSNESSIYLDINEDDHLLKDVETFPQEDRPESNSSGRKEKGLSAGSVGCQTMLWREKKAETVDSCVGSDISFRDAACSPIHSRLLDAGYDISKGIAVQTEVYSVDMVVGQDAHVEEPQGPEPNAVIEAVPAAAVSLPQLDLVNVVVDSLEARRGALKGIGLEIIPVEEVEQEQRVLKTSPVPFATPRKPDHTERPVKAAVEVHPATRAKSRQIVKTKPAHSTETKPVEKRDPVSRRRSSPKPSTSQSLSRQAHQVSPEIAMVPRRTRQRGKPAEIIQVQVVEVEAPEVASKENAIVVDAASYSSGSCRGPNVSEKKNKPAKSLNEMLPMMCKRFQRDPAYILYVFFACNGLPKAVVNFLSTLQITKRAPETPYSFVVDRMLLREGVAAIDDLMLRTELTRPQLEERLAYLHTHQRDKTTDEAIKTVRLFYDHSEPGEV</sequence>
<dbReference type="AlphaFoldDB" id="A0A1D1VV06"/>
<keyword evidence="3" id="KW-1185">Reference proteome</keyword>
<dbReference type="EMBL" id="BDGG01000011">
    <property type="protein sequence ID" value="GAV04766.1"/>
    <property type="molecule type" value="Genomic_DNA"/>
</dbReference>